<evidence type="ECO:0000313" key="2">
    <source>
        <dbReference type="Proteomes" id="UP000287651"/>
    </source>
</evidence>
<proteinExistence type="predicted"/>
<accession>A0A426YLK0</accession>
<sequence>MFAEGGERGVPGRRPLDLSAASRIWPNYFPQVEFALEDRKLKLVVLLADFFCTPQADPFLSQVQDDRGTFFLPIDMQHFQKACGVDEFYAVLEEAPKEALSCMGAAVHMVCRFDRYRSVRAVRTSLSTDWKKRENLERLRRQDADFSITWGEESLGDIAEVSRGRK</sequence>
<dbReference type="Proteomes" id="UP000287651">
    <property type="component" value="Unassembled WGS sequence"/>
</dbReference>
<name>A0A426YLK0_ENSVE</name>
<feature type="non-terminal residue" evidence="1">
    <location>
        <position position="166"/>
    </location>
</feature>
<comment type="caution">
    <text evidence="1">The sequence shown here is derived from an EMBL/GenBank/DDBJ whole genome shotgun (WGS) entry which is preliminary data.</text>
</comment>
<reference evidence="1 2" key="1">
    <citation type="journal article" date="2014" name="Agronomy (Basel)">
        <title>A Draft Genome Sequence for Ensete ventricosum, the Drought-Tolerant Tree Against Hunger.</title>
        <authorList>
            <person name="Harrison J."/>
            <person name="Moore K.A."/>
            <person name="Paszkiewicz K."/>
            <person name="Jones T."/>
            <person name="Grant M."/>
            <person name="Ambacheew D."/>
            <person name="Muzemil S."/>
            <person name="Studholme D.J."/>
        </authorList>
    </citation>
    <scope>NUCLEOTIDE SEQUENCE [LARGE SCALE GENOMIC DNA]</scope>
</reference>
<organism evidence="1 2">
    <name type="scientific">Ensete ventricosum</name>
    <name type="common">Abyssinian banana</name>
    <name type="synonym">Musa ensete</name>
    <dbReference type="NCBI Taxonomy" id="4639"/>
    <lineage>
        <taxon>Eukaryota</taxon>
        <taxon>Viridiplantae</taxon>
        <taxon>Streptophyta</taxon>
        <taxon>Embryophyta</taxon>
        <taxon>Tracheophyta</taxon>
        <taxon>Spermatophyta</taxon>
        <taxon>Magnoliopsida</taxon>
        <taxon>Liliopsida</taxon>
        <taxon>Zingiberales</taxon>
        <taxon>Musaceae</taxon>
        <taxon>Ensete</taxon>
    </lineage>
</organism>
<evidence type="ECO:0000313" key="1">
    <source>
        <dbReference type="EMBL" id="RRT52597.1"/>
    </source>
</evidence>
<dbReference type="EMBL" id="AMZH03011589">
    <property type="protein sequence ID" value="RRT52597.1"/>
    <property type="molecule type" value="Genomic_DNA"/>
</dbReference>
<protein>
    <submittedName>
        <fullName evidence="1">Uncharacterized protein</fullName>
    </submittedName>
</protein>
<gene>
    <name evidence="1" type="ORF">B296_00044221</name>
</gene>
<dbReference type="AlphaFoldDB" id="A0A426YLK0"/>